<keyword evidence="1" id="KW-0812">Transmembrane</keyword>
<feature type="transmembrane region" description="Helical" evidence="1">
    <location>
        <begin position="216"/>
        <end position="247"/>
    </location>
</feature>
<evidence type="ECO:0000313" key="2">
    <source>
        <dbReference type="EMBL" id="KAK3293053.1"/>
    </source>
</evidence>
<feature type="transmembrane region" description="Helical" evidence="1">
    <location>
        <begin position="431"/>
        <end position="455"/>
    </location>
</feature>
<feature type="transmembrane region" description="Helical" evidence="1">
    <location>
        <begin position="367"/>
        <end position="392"/>
    </location>
</feature>
<comment type="caution">
    <text evidence="2">The sequence shown here is derived from an EMBL/GenBank/DDBJ whole genome shotgun (WGS) entry which is preliminary data.</text>
</comment>
<name>A0AAE0HAR2_9PEZI</name>
<gene>
    <name evidence="2" type="ORF">B0H64DRAFT_205164</name>
</gene>
<dbReference type="RefSeq" id="XP_062656567.1">
    <property type="nucleotide sequence ID" value="XM_062799327.1"/>
</dbReference>
<reference evidence="2" key="2">
    <citation type="submission" date="2023-06" db="EMBL/GenBank/DDBJ databases">
        <authorList>
            <consortium name="Lawrence Berkeley National Laboratory"/>
            <person name="Haridas S."/>
            <person name="Hensen N."/>
            <person name="Bonometti L."/>
            <person name="Westerberg I."/>
            <person name="Brannstrom I.O."/>
            <person name="Guillou S."/>
            <person name="Cros-Aarteil S."/>
            <person name="Calhoun S."/>
            <person name="Kuo A."/>
            <person name="Mondo S."/>
            <person name="Pangilinan J."/>
            <person name="Riley R."/>
            <person name="Labutti K."/>
            <person name="Andreopoulos B."/>
            <person name="Lipzen A."/>
            <person name="Chen C."/>
            <person name="Yanf M."/>
            <person name="Daum C."/>
            <person name="Ng V."/>
            <person name="Clum A."/>
            <person name="Steindorff A."/>
            <person name="Ohm R."/>
            <person name="Martin F."/>
            <person name="Silar P."/>
            <person name="Natvig D."/>
            <person name="Lalanne C."/>
            <person name="Gautier V."/>
            <person name="Ament-Velasquez S.L."/>
            <person name="Kruys A."/>
            <person name="Hutchinson M.I."/>
            <person name="Powell A.J."/>
            <person name="Barry K."/>
            <person name="Miller A.N."/>
            <person name="Grigoriev I.V."/>
            <person name="Debuchy R."/>
            <person name="Gladieux P."/>
            <person name="Thoren M.H."/>
            <person name="Johannesson H."/>
        </authorList>
    </citation>
    <scope>NUCLEOTIDE SEQUENCE</scope>
    <source>
        <strain evidence="2">CBS 168.71</strain>
    </source>
</reference>
<sequence>MSSGNMSSGIISFPSWTPPPLSSLNFGSNCTHARAFLQSWFDLRSYEDIDAMPGSEFNVTFWVPQTLEAQATETYFREALPSDLQAVASYGEILIWERLLRDNYTEALTEFLGLADALNLTGSALHSATDSLPLDIPYYDHVIHAPSRACKQQVCELGFDWDKLGDVNGPGVFIYYICLLAIGVLYSLIALCGALQYRLGHTEPRNSKHTSSRSLLGDLFTTVKLSFSGFSDGAAVFSLALPCAIFYNYVAAGSVRVTSRKDLILELWVLVYALTVSVWFYRVGACIRRVERAKHRAMHHGQPGRQGRKRVLATGVVLSLSALAFLALVIFLGLYHANGDGPVSPFDFEKFWDDFCGYGALSIRDVIIGLSLLVGYCAIRTVISAFIIPCVISRKEQNILGNLNGKQGADMLQRARELHKISKTEPRYRRWADILGVLDVMMLMAGSVVMLWYYYKQREQLSRTIGARSFRDGWTLGQILAVSSLLPVLIGFVHTFVGVRDRRH</sequence>
<keyword evidence="1" id="KW-0472">Membrane</keyword>
<dbReference type="Proteomes" id="UP001278766">
    <property type="component" value="Unassembled WGS sequence"/>
</dbReference>
<evidence type="ECO:0000256" key="1">
    <source>
        <dbReference type="SAM" id="Phobius"/>
    </source>
</evidence>
<accession>A0AAE0HAR2</accession>
<dbReference type="GeneID" id="87836275"/>
<organism evidence="2 3">
    <name type="scientific">Chaetomium fimeti</name>
    <dbReference type="NCBI Taxonomy" id="1854472"/>
    <lineage>
        <taxon>Eukaryota</taxon>
        <taxon>Fungi</taxon>
        <taxon>Dikarya</taxon>
        <taxon>Ascomycota</taxon>
        <taxon>Pezizomycotina</taxon>
        <taxon>Sordariomycetes</taxon>
        <taxon>Sordariomycetidae</taxon>
        <taxon>Sordariales</taxon>
        <taxon>Chaetomiaceae</taxon>
        <taxon>Chaetomium</taxon>
    </lineage>
</organism>
<feature type="transmembrane region" description="Helical" evidence="1">
    <location>
        <begin position="475"/>
        <end position="499"/>
    </location>
</feature>
<keyword evidence="3" id="KW-1185">Reference proteome</keyword>
<evidence type="ECO:0000313" key="3">
    <source>
        <dbReference type="Proteomes" id="UP001278766"/>
    </source>
</evidence>
<feature type="transmembrane region" description="Helical" evidence="1">
    <location>
        <begin position="267"/>
        <end position="290"/>
    </location>
</feature>
<proteinExistence type="predicted"/>
<feature type="transmembrane region" description="Helical" evidence="1">
    <location>
        <begin position="173"/>
        <end position="195"/>
    </location>
</feature>
<reference evidence="2" key="1">
    <citation type="journal article" date="2023" name="Mol. Phylogenet. Evol.">
        <title>Genome-scale phylogeny and comparative genomics of the fungal order Sordariales.</title>
        <authorList>
            <person name="Hensen N."/>
            <person name="Bonometti L."/>
            <person name="Westerberg I."/>
            <person name="Brannstrom I.O."/>
            <person name="Guillou S."/>
            <person name="Cros-Aarteil S."/>
            <person name="Calhoun S."/>
            <person name="Haridas S."/>
            <person name="Kuo A."/>
            <person name="Mondo S."/>
            <person name="Pangilinan J."/>
            <person name="Riley R."/>
            <person name="LaButti K."/>
            <person name="Andreopoulos B."/>
            <person name="Lipzen A."/>
            <person name="Chen C."/>
            <person name="Yan M."/>
            <person name="Daum C."/>
            <person name="Ng V."/>
            <person name="Clum A."/>
            <person name="Steindorff A."/>
            <person name="Ohm R.A."/>
            <person name="Martin F."/>
            <person name="Silar P."/>
            <person name="Natvig D.O."/>
            <person name="Lalanne C."/>
            <person name="Gautier V."/>
            <person name="Ament-Velasquez S.L."/>
            <person name="Kruys A."/>
            <person name="Hutchinson M.I."/>
            <person name="Powell A.J."/>
            <person name="Barry K."/>
            <person name="Miller A.N."/>
            <person name="Grigoriev I.V."/>
            <person name="Debuchy R."/>
            <person name="Gladieux P."/>
            <person name="Hiltunen Thoren M."/>
            <person name="Johannesson H."/>
        </authorList>
    </citation>
    <scope>NUCLEOTIDE SEQUENCE</scope>
    <source>
        <strain evidence="2">CBS 168.71</strain>
    </source>
</reference>
<keyword evidence="1" id="KW-1133">Transmembrane helix</keyword>
<dbReference type="EMBL" id="JAUEPN010000006">
    <property type="protein sequence ID" value="KAK3293053.1"/>
    <property type="molecule type" value="Genomic_DNA"/>
</dbReference>
<dbReference type="AlphaFoldDB" id="A0AAE0HAR2"/>
<protein>
    <submittedName>
        <fullName evidence="2">Uncharacterized protein</fullName>
    </submittedName>
</protein>
<feature type="transmembrane region" description="Helical" evidence="1">
    <location>
        <begin position="311"/>
        <end position="335"/>
    </location>
</feature>